<organism evidence="1 2">
    <name type="scientific">Aegilops tauschii subsp. strangulata</name>
    <name type="common">Goatgrass</name>
    <dbReference type="NCBI Taxonomy" id="200361"/>
    <lineage>
        <taxon>Eukaryota</taxon>
        <taxon>Viridiplantae</taxon>
        <taxon>Streptophyta</taxon>
        <taxon>Embryophyta</taxon>
        <taxon>Tracheophyta</taxon>
        <taxon>Spermatophyta</taxon>
        <taxon>Magnoliopsida</taxon>
        <taxon>Liliopsida</taxon>
        <taxon>Poales</taxon>
        <taxon>Poaceae</taxon>
        <taxon>BOP clade</taxon>
        <taxon>Pooideae</taxon>
        <taxon>Triticodae</taxon>
        <taxon>Triticeae</taxon>
        <taxon>Triticinae</taxon>
        <taxon>Aegilops</taxon>
    </lineage>
</organism>
<dbReference type="Gramene" id="AET6Gv20396900.1">
    <property type="protein sequence ID" value="AET6Gv20396900.1"/>
    <property type="gene ID" value="AET6Gv20396900"/>
</dbReference>
<proteinExistence type="predicted"/>
<evidence type="ECO:0000313" key="2">
    <source>
        <dbReference type="Proteomes" id="UP000015105"/>
    </source>
</evidence>
<protein>
    <submittedName>
        <fullName evidence="1">Uncharacterized protein</fullName>
    </submittedName>
</protein>
<evidence type="ECO:0000313" key="1">
    <source>
        <dbReference type="EnsemblPlants" id="AET6Gv20396900.1"/>
    </source>
</evidence>
<sequence>KDPTTLLFCQRREGEPSSWLLFCAMIEYHPWGLCR</sequence>
<reference evidence="2" key="1">
    <citation type="journal article" date="2014" name="Science">
        <title>Ancient hybridizations among the ancestral genomes of bread wheat.</title>
        <authorList>
            <consortium name="International Wheat Genome Sequencing Consortium,"/>
            <person name="Marcussen T."/>
            <person name="Sandve S.R."/>
            <person name="Heier L."/>
            <person name="Spannagl M."/>
            <person name="Pfeifer M."/>
            <person name="Jakobsen K.S."/>
            <person name="Wulff B.B."/>
            <person name="Steuernagel B."/>
            <person name="Mayer K.F."/>
            <person name="Olsen O.A."/>
        </authorList>
    </citation>
    <scope>NUCLEOTIDE SEQUENCE [LARGE SCALE GENOMIC DNA]</scope>
    <source>
        <strain evidence="2">cv. AL8/78</strain>
    </source>
</reference>
<accession>A0A453NJA8</accession>
<dbReference type="EnsemblPlants" id="AET6Gv20396900.1">
    <property type="protein sequence ID" value="AET6Gv20396900.1"/>
    <property type="gene ID" value="AET6Gv20396900"/>
</dbReference>
<dbReference type="Proteomes" id="UP000015105">
    <property type="component" value="Chromosome 6D"/>
</dbReference>
<keyword evidence="2" id="KW-1185">Reference proteome</keyword>
<reference evidence="1" key="5">
    <citation type="journal article" date="2021" name="G3 (Bethesda)">
        <title>Aegilops tauschii genome assembly Aet v5.0 features greater sequence contiguity and improved annotation.</title>
        <authorList>
            <person name="Wang L."/>
            <person name="Zhu T."/>
            <person name="Rodriguez J.C."/>
            <person name="Deal K.R."/>
            <person name="Dubcovsky J."/>
            <person name="McGuire P.E."/>
            <person name="Lux T."/>
            <person name="Spannagl M."/>
            <person name="Mayer K.F.X."/>
            <person name="Baldrich P."/>
            <person name="Meyers B.C."/>
            <person name="Huo N."/>
            <person name="Gu Y.Q."/>
            <person name="Zhou H."/>
            <person name="Devos K.M."/>
            <person name="Bennetzen J.L."/>
            <person name="Unver T."/>
            <person name="Budak H."/>
            <person name="Gulick P.J."/>
            <person name="Galiba G."/>
            <person name="Kalapos B."/>
            <person name="Nelson D.R."/>
            <person name="Li P."/>
            <person name="You F.M."/>
            <person name="Luo M.C."/>
            <person name="Dvorak J."/>
        </authorList>
    </citation>
    <scope>NUCLEOTIDE SEQUENCE [LARGE SCALE GENOMIC DNA]</scope>
    <source>
        <strain evidence="1">cv. AL8/78</strain>
    </source>
</reference>
<reference evidence="1" key="3">
    <citation type="journal article" date="2017" name="Nature">
        <title>Genome sequence of the progenitor of the wheat D genome Aegilops tauschii.</title>
        <authorList>
            <person name="Luo M.C."/>
            <person name="Gu Y.Q."/>
            <person name="Puiu D."/>
            <person name="Wang H."/>
            <person name="Twardziok S.O."/>
            <person name="Deal K.R."/>
            <person name="Huo N."/>
            <person name="Zhu T."/>
            <person name="Wang L."/>
            <person name="Wang Y."/>
            <person name="McGuire P.E."/>
            <person name="Liu S."/>
            <person name="Long H."/>
            <person name="Ramasamy R.K."/>
            <person name="Rodriguez J.C."/>
            <person name="Van S.L."/>
            <person name="Yuan L."/>
            <person name="Wang Z."/>
            <person name="Xia Z."/>
            <person name="Xiao L."/>
            <person name="Anderson O.D."/>
            <person name="Ouyang S."/>
            <person name="Liang Y."/>
            <person name="Zimin A.V."/>
            <person name="Pertea G."/>
            <person name="Qi P."/>
            <person name="Bennetzen J.L."/>
            <person name="Dai X."/>
            <person name="Dawson M.W."/>
            <person name="Muller H.G."/>
            <person name="Kugler K."/>
            <person name="Rivarola-Duarte L."/>
            <person name="Spannagl M."/>
            <person name="Mayer K.F.X."/>
            <person name="Lu F.H."/>
            <person name="Bevan M.W."/>
            <person name="Leroy P."/>
            <person name="Li P."/>
            <person name="You F.M."/>
            <person name="Sun Q."/>
            <person name="Liu Z."/>
            <person name="Lyons E."/>
            <person name="Wicker T."/>
            <person name="Salzberg S.L."/>
            <person name="Devos K.M."/>
            <person name="Dvorak J."/>
        </authorList>
    </citation>
    <scope>NUCLEOTIDE SEQUENCE [LARGE SCALE GENOMIC DNA]</scope>
    <source>
        <strain evidence="1">cv. AL8/78</strain>
    </source>
</reference>
<dbReference type="AlphaFoldDB" id="A0A453NJA8"/>
<reference evidence="2" key="2">
    <citation type="journal article" date="2017" name="Nat. Plants">
        <title>The Aegilops tauschii genome reveals multiple impacts of transposons.</title>
        <authorList>
            <person name="Zhao G."/>
            <person name="Zou C."/>
            <person name="Li K."/>
            <person name="Wang K."/>
            <person name="Li T."/>
            <person name="Gao L."/>
            <person name="Zhang X."/>
            <person name="Wang H."/>
            <person name="Yang Z."/>
            <person name="Liu X."/>
            <person name="Jiang W."/>
            <person name="Mao L."/>
            <person name="Kong X."/>
            <person name="Jiao Y."/>
            <person name="Jia J."/>
        </authorList>
    </citation>
    <scope>NUCLEOTIDE SEQUENCE [LARGE SCALE GENOMIC DNA]</scope>
    <source>
        <strain evidence="2">cv. AL8/78</strain>
    </source>
</reference>
<reference evidence="1" key="4">
    <citation type="submission" date="2019-03" db="UniProtKB">
        <authorList>
            <consortium name="EnsemblPlants"/>
        </authorList>
    </citation>
    <scope>IDENTIFICATION</scope>
</reference>
<name>A0A453NJA8_AEGTS</name>